<accession>A0A6P3WQL1</accession>
<dbReference type="OrthoDB" id="249612at2759"/>
<reference evidence="2" key="1">
    <citation type="submission" date="2025-08" db="UniProtKB">
        <authorList>
            <consortium name="RefSeq"/>
        </authorList>
    </citation>
    <scope>IDENTIFICATION</scope>
</reference>
<evidence type="ECO:0000313" key="1">
    <source>
        <dbReference type="Proteomes" id="UP000515204"/>
    </source>
</evidence>
<sequence>MANSLANVTVSTILKNKSSFEDEPRKKSREDWRKAKELEEARKAGDFSFASLEGRLMNASLRGSVPHAGGLPDEGLPRYVDVMSYVYPLLQGHCSNVRCATRCLRDPRNGSNRAATRLPCY</sequence>
<dbReference type="RefSeq" id="XP_014468147.1">
    <property type="nucleotide sequence ID" value="XM_014612661.1"/>
</dbReference>
<evidence type="ECO:0000313" key="2">
    <source>
        <dbReference type="RefSeq" id="XP_014468147.1"/>
    </source>
</evidence>
<dbReference type="Proteomes" id="UP000515204">
    <property type="component" value="Unplaced"/>
</dbReference>
<dbReference type="GeneID" id="106741062"/>
<protein>
    <submittedName>
        <fullName evidence="2">Pre-mRNA-splicing factor Slu7-like isoform X1</fullName>
    </submittedName>
</protein>
<proteinExistence type="predicted"/>
<keyword evidence="1" id="KW-1185">Reference proteome</keyword>
<organism evidence="1 2">
    <name type="scientific">Dinoponera quadriceps</name>
    <name type="common">South American ant</name>
    <dbReference type="NCBI Taxonomy" id="609295"/>
    <lineage>
        <taxon>Eukaryota</taxon>
        <taxon>Metazoa</taxon>
        <taxon>Ecdysozoa</taxon>
        <taxon>Arthropoda</taxon>
        <taxon>Hexapoda</taxon>
        <taxon>Insecta</taxon>
        <taxon>Pterygota</taxon>
        <taxon>Neoptera</taxon>
        <taxon>Endopterygota</taxon>
        <taxon>Hymenoptera</taxon>
        <taxon>Apocrita</taxon>
        <taxon>Aculeata</taxon>
        <taxon>Formicoidea</taxon>
        <taxon>Formicidae</taxon>
        <taxon>Ponerinae</taxon>
        <taxon>Ponerini</taxon>
        <taxon>Dinoponera</taxon>
    </lineage>
</organism>
<dbReference type="KEGG" id="dqu:106741062"/>
<name>A0A6P3WQL1_DINQU</name>
<gene>
    <name evidence="2" type="primary">LOC106741062</name>
</gene>
<dbReference type="AlphaFoldDB" id="A0A6P3WQL1"/>